<dbReference type="SMART" id="SM00054">
    <property type="entry name" value="EFh"/>
    <property type="match status" value="2"/>
</dbReference>
<dbReference type="PROSITE" id="PS00018">
    <property type="entry name" value="EF_HAND_1"/>
    <property type="match status" value="1"/>
</dbReference>
<keyword evidence="2" id="KW-0106">Calcium</keyword>
<protein>
    <submittedName>
        <fullName evidence="4">Oidioi.mRNA.OKI2018_I69.chr1.g3079.t1.cds</fullName>
    </submittedName>
</protein>
<feature type="domain" description="EF-hand" evidence="3">
    <location>
        <begin position="23"/>
        <end position="58"/>
    </location>
</feature>
<sequence>MAPKKQGKKKAGTSNVFSQFEQSQIQEFKEAFGMIDANRDGFIDKDDLRATYASLGVMSIENSKLEEMMAEAPAAINFTVFLSMLADKLNGADSEDTIVNAFKLFDPEGKGTIPKDYLAEVLTTQADRFNEEELKSMMDAASIDEAGNLDYKGLAYIITHGDDEEGEEEEGDEEEE</sequence>
<dbReference type="InterPro" id="IPR050403">
    <property type="entry name" value="Myosin_RLC"/>
</dbReference>
<reference evidence="4 5" key="1">
    <citation type="submission" date="2021-04" db="EMBL/GenBank/DDBJ databases">
        <authorList>
            <person name="Bliznina A."/>
        </authorList>
    </citation>
    <scope>NUCLEOTIDE SEQUENCE [LARGE SCALE GENOMIC DNA]</scope>
</reference>
<accession>A0ABN7SWL3</accession>
<dbReference type="EMBL" id="OU015566">
    <property type="protein sequence ID" value="CAG5106962.1"/>
    <property type="molecule type" value="Genomic_DNA"/>
</dbReference>
<dbReference type="InterPro" id="IPR011992">
    <property type="entry name" value="EF-hand-dom_pair"/>
</dbReference>
<dbReference type="InterPro" id="IPR002048">
    <property type="entry name" value="EF_hand_dom"/>
</dbReference>
<evidence type="ECO:0000256" key="1">
    <source>
        <dbReference type="ARBA" id="ARBA00022737"/>
    </source>
</evidence>
<dbReference type="InterPro" id="IPR018247">
    <property type="entry name" value="EF_Hand_1_Ca_BS"/>
</dbReference>
<dbReference type="PROSITE" id="PS50222">
    <property type="entry name" value="EF_HAND_2"/>
    <property type="match status" value="2"/>
</dbReference>
<name>A0ABN7SWL3_OIKDI</name>
<gene>
    <name evidence="4" type="ORF">OKIOD_LOCUS11844</name>
</gene>
<dbReference type="Pfam" id="PF13405">
    <property type="entry name" value="EF-hand_6"/>
    <property type="match status" value="1"/>
</dbReference>
<dbReference type="Proteomes" id="UP001158576">
    <property type="component" value="Chromosome 1"/>
</dbReference>
<keyword evidence="1" id="KW-0677">Repeat</keyword>
<dbReference type="Gene3D" id="1.10.238.10">
    <property type="entry name" value="EF-hand"/>
    <property type="match status" value="2"/>
</dbReference>
<proteinExistence type="predicted"/>
<evidence type="ECO:0000256" key="2">
    <source>
        <dbReference type="ARBA" id="ARBA00022837"/>
    </source>
</evidence>
<organism evidence="4 5">
    <name type="scientific">Oikopleura dioica</name>
    <name type="common">Tunicate</name>
    <dbReference type="NCBI Taxonomy" id="34765"/>
    <lineage>
        <taxon>Eukaryota</taxon>
        <taxon>Metazoa</taxon>
        <taxon>Chordata</taxon>
        <taxon>Tunicata</taxon>
        <taxon>Appendicularia</taxon>
        <taxon>Copelata</taxon>
        <taxon>Oikopleuridae</taxon>
        <taxon>Oikopleura</taxon>
    </lineage>
</organism>
<evidence type="ECO:0000313" key="4">
    <source>
        <dbReference type="EMBL" id="CAG5106962.1"/>
    </source>
</evidence>
<dbReference type="PANTHER" id="PTHR23049">
    <property type="entry name" value="MYOSIN REGULATORY LIGHT CHAIN 2"/>
    <property type="match status" value="1"/>
</dbReference>
<evidence type="ECO:0000313" key="5">
    <source>
        <dbReference type="Proteomes" id="UP001158576"/>
    </source>
</evidence>
<evidence type="ECO:0000259" key="3">
    <source>
        <dbReference type="PROSITE" id="PS50222"/>
    </source>
</evidence>
<feature type="domain" description="EF-hand" evidence="3">
    <location>
        <begin position="93"/>
        <end position="128"/>
    </location>
</feature>
<keyword evidence="5" id="KW-1185">Reference proteome</keyword>
<dbReference type="SUPFAM" id="SSF47473">
    <property type="entry name" value="EF-hand"/>
    <property type="match status" value="1"/>
</dbReference>